<accession>A0A8H8XBD4</accession>
<dbReference type="PANTHER" id="PTHR30258:SF3">
    <property type="entry name" value="SLL1921 PROTEIN"/>
    <property type="match status" value="1"/>
</dbReference>
<dbReference type="Gene3D" id="3.40.50.300">
    <property type="entry name" value="P-loop containing nucleotide triphosphate hydrolases"/>
    <property type="match status" value="1"/>
</dbReference>
<reference evidence="5 6" key="1">
    <citation type="submission" date="2020-05" db="EMBL/GenBank/DDBJ databases">
        <authorList>
            <person name="Petersen J."/>
            <person name="Sayavedra L."/>
        </authorList>
    </citation>
    <scope>NUCLEOTIDE SEQUENCE [LARGE SCALE GENOMIC DNA]</scope>
    <source>
        <strain evidence="5">B thermophilus SOXS</strain>
    </source>
</reference>
<evidence type="ECO:0000313" key="6">
    <source>
        <dbReference type="Proteomes" id="UP000643672"/>
    </source>
</evidence>
<comment type="caution">
    <text evidence="5">The sequence shown here is derived from an EMBL/GenBank/DDBJ whole genome shotgun (WGS) entry which is preliminary data.</text>
</comment>
<organism evidence="5 6">
    <name type="scientific">Bathymodiolus thermophilus thioautotrophic gill symbiont</name>
    <dbReference type="NCBI Taxonomy" id="2360"/>
    <lineage>
        <taxon>Bacteria</taxon>
        <taxon>Pseudomonadati</taxon>
        <taxon>Pseudomonadota</taxon>
        <taxon>Gammaproteobacteria</taxon>
        <taxon>sulfur-oxidizing symbionts</taxon>
    </lineage>
</organism>
<dbReference type="GO" id="GO:0005886">
    <property type="term" value="C:plasma membrane"/>
    <property type="evidence" value="ECO:0007669"/>
    <property type="project" value="TreeGrafter"/>
</dbReference>
<dbReference type="AlphaFoldDB" id="A0A8H8XBD4"/>
<dbReference type="InterPro" id="IPR003593">
    <property type="entry name" value="AAA+_ATPase"/>
</dbReference>
<keyword evidence="2" id="KW-0547">Nucleotide-binding</keyword>
<dbReference type="PANTHER" id="PTHR30258">
    <property type="entry name" value="TYPE II SECRETION SYSTEM PROTEIN GSPE-RELATED"/>
    <property type="match status" value="1"/>
</dbReference>
<evidence type="ECO:0000313" key="5">
    <source>
        <dbReference type="EMBL" id="CAB5495706.1"/>
    </source>
</evidence>
<evidence type="ECO:0000256" key="1">
    <source>
        <dbReference type="ARBA" id="ARBA00006611"/>
    </source>
</evidence>
<proteinExistence type="inferred from homology"/>
<dbReference type="InterPro" id="IPR027417">
    <property type="entry name" value="P-loop_NTPase"/>
</dbReference>
<dbReference type="SUPFAM" id="SSF52540">
    <property type="entry name" value="P-loop containing nucleoside triphosphate hydrolases"/>
    <property type="match status" value="1"/>
</dbReference>
<dbReference type="Proteomes" id="UP000643672">
    <property type="component" value="Unassembled WGS sequence"/>
</dbReference>
<dbReference type="RefSeq" id="WP_202752836.1">
    <property type="nucleotide sequence ID" value="NZ_CAESAQ020000021.1"/>
</dbReference>
<sequence>MSIWDEIKPALHRLSVKTDSLSEVLLSEDETLIPHLVENLEFDAVKKVLKETLGLTTFDKDYPDVRVVDSSDSYLIVEHNGEFLAFSTNPFSSLESFRIRNSSLMGEKLNPSVSIGLINVNNNLLLKNTPAQKEELNAIHSKKIVTLLFKKAVELGVSDIHIQPRNTSHICFKFRLDGMIINSEIADVSNTAFQSIAAEINVLFGIDIGKYNAIQERQSETSKINVFDNKKKSVSLRLELNPLHVKFKKGAQAGKHIPNYVIRLISSASFRVLSDIGLTDLQVQEISRFCKHNNAGIFIAGPTGSGKTTLAYAVLAEIHSQRNGISVMSVEDPVEVDLPNTQQIEIKENLNFEQALKAILRSDPDVVFCGEIRDKSTAHHVCATREVGNTILTTIHADKSFDIIDRLKSTSSKDSFAVALDTIAKTISIIIMPRLVRQVCRYCALDITAEKDTLFKKYSGYFTANSILIKKANSNGCQYCSYGYKGRTQVAEVFVINSILQQMIIDNASSDKIHAEALRGQSKDIYSSAITLVKEGKTTLDEITRILPSKVYFGTECNASQGK</sequence>
<dbReference type="SMART" id="SM00382">
    <property type="entry name" value="AAA"/>
    <property type="match status" value="1"/>
</dbReference>
<keyword evidence="6" id="KW-1185">Reference proteome</keyword>
<feature type="domain" description="AAA+ ATPase" evidence="4">
    <location>
        <begin position="293"/>
        <end position="407"/>
    </location>
</feature>
<evidence type="ECO:0000256" key="2">
    <source>
        <dbReference type="ARBA" id="ARBA00022741"/>
    </source>
</evidence>
<dbReference type="Gene3D" id="3.30.450.90">
    <property type="match status" value="1"/>
</dbReference>
<evidence type="ECO:0000256" key="3">
    <source>
        <dbReference type="ARBA" id="ARBA00022840"/>
    </source>
</evidence>
<name>A0A8H8XBD4_9GAMM</name>
<protein>
    <recommendedName>
        <fullName evidence="4">AAA+ ATPase domain-containing protein</fullName>
    </recommendedName>
</protein>
<evidence type="ECO:0000259" key="4">
    <source>
        <dbReference type="SMART" id="SM00382"/>
    </source>
</evidence>
<keyword evidence="3" id="KW-0067">ATP-binding</keyword>
<comment type="similarity">
    <text evidence="1">Belongs to the GSP E family.</text>
</comment>
<dbReference type="Pfam" id="PF00437">
    <property type="entry name" value="T2SSE"/>
    <property type="match status" value="1"/>
</dbReference>
<gene>
    <name evidence="5" type="ORF">THERMOS_347</name>
</gene>
<dbReference type="GO" id="GO:0016887">
    <property type="term" value="F:ATP hydrolysis activity"/>
    <property type="evidence" value="ECO:0007669"/>
    <property type="project" value="TreeGrafter"/>
</dbReference>
<dbReference type="InterPro" id="IPR001482">
    <property type="entry name" value="T2SS/T4SS_dom"/>
</dbReference>
<dbReference type="EMBL" id="CAESAQ020000021">
    <property type="protein sequence ID" value="CAB5495706.1"/>
    <property type="molecule type" value="Genomic_DNA"/>
</dbReference>
<dbReference type="GO" id="GO:0005524">
    <property type="term" value="F:ATP binding"/>
    <property type="evidence" value="ECO:0007669"/>
    <property type="project" value="UniProtKB-KW"/>
</dbReference>